<name>A0ABN7XEZ8_GIGMA</name>
<feature type="non-terminal residue" evidence="2">
    <location>
        <position position="1"/>
    </location>
</feature>
<evidence type="ECO:0000256" key="1">
    <source>
        <dbReference type="SAM" id="Coils"/>
    </source>
</evidence>
<feature type="non-terminal residue" evidence="2">
    <location>
        <position position="75"/>
    </location>
</feature>
<evidence type="ECO:0000313" key="2">
    <source>
        <dbReference type="EMBL" id="CAG8853416.1"/>
    </source>
</evidence>
<proteinExistence type="predicted"/>
<sequence length="75" mass="8855">NTQYTIVSLKELNTKLIVEISELRKKYAELEAKNIKVEAKNAKLKQDKEEVEAKFLNLEQRDREKTDLITKLKHN</sequence>
<dbReference type="EMBL" id="CAJVQB010123862">
    <property type="protein sequence ID" value="CAG8853416.1"/>
    <property type="molecule type" value="Genomic_DNA"/>
</dbReference>
<feature type="coiled-coil region" evidence="1">
    <location>
        <begin position="6"/>
        <end position="61"/>
    </location>
</feature>
<gene>
    <name evidence="2" type="ORF">GMARGA_LOCUS42237</name>
</gene>
<keyword evidence="3" id="KW-1185">Reference proteome</keyword>
<dbReference type="Proteomes" id="UP000789901">
    <property type="component" value="Unassembled WGS sequence"/>
</dbReference>
<keyword evidence="1" id="KW-0175">Coiled coil</keyword>
<organism evidence="2 3">
    <name type="scientific">Gigaspora margarita</name>
    <dbReference type="NCBI Taxonomy" id="4874"/>
    <lineage>
        <taxon>Eukaryota</taxon>
        <taxon>Fungi</taxon>
        <taxon>Fungi incertae sedis</taxon>
        <taxon>Mucoromycota</taxon>
        <taxon>Glomeromycotina</taxon>
        <taxon>Glomeromycetes</taxon>
        <taxon>Diversisporales</taxon>
        <taxon>Gigasporaceae</taxon>
        <taxon>Gigaspora</taxon>
    </lineage>
</organism>
<comment type="caution">
    <text evidence="2">The sequence shown here is derived from an EMBL/GenBank/DDBJ whole genome shotgun (WGS) entry which is preliminary data.</text>
</comment>
<reference evidence="2 3" key="1">
    <citation type="submission" date="2021-06" db="EMBL/GenBank/DDBJ databases">
        <authorList>
            <person name="Kallberg Y."/>
            <person name="Tangrot J."/>
            <person name="Rosling A."/>
        </authorList>
    </citation>
    <scope>NUCLEOTIDE SEQUENCE [LARGE SCALE GENOMIC DNA]</scope>
    <source>
        <strain evidence="2 3">120-4 pot B 10/14</strain>
    </source>
</reference>
<protein>
    <submittedName>
        <fullName evidence="2">9234_t:CDS:1</fullName>
    </submittedName>
</protein>
<evidence type="ECO:0000313" key="3">
    <source>
        <dbReference type="Proteomes" id="UP000789901"/>
    </source>
</evidence>
<accession>A0ABN7XEZ8</accession>